<evidence type="ECO:0000256" key="12">
    <source>
        <dbReference type="SAM" id="SignalP"/>
    </source>
</evidence>
<keyword evidence="6 11" id="KW-0472">Membrane</keyword>
<evidence type="ECO:0000256" key="7">
    <source>
        <dbReference type="ARBA" id="ARBA00023157"/>
    </source>
</evidence>
<evidence type="ECO:0000256" key="4">
    <source>
        <dbReference type="ARBA" id="ARBA00022729"/>
    </source>
</evidence>
<gene>
    <name evidence="15" type="primary">LOC112058337</name>
</gene>
<dbReference type="Gene3D" id="2.10.25.10">
    <property type="entry name" value="Laminin"/>
    <property type="match status" value="1"/>
</dbReference>
<evidence type="ECO:0000259" key="13">
    <source>
        <dbReference type="PROSITE" id="PS50026"/>
    </source>
</evidence>
<feature type="compositionally biased region" description="Polar residues" evidence="10">
    <location>
        <begin position="628"/>
        <end position="648"/>
    </location>
</feature>
<dbReference type="PANTHER" id="PTHR24037:SF11">
    <property type="entry name" value="MUCIN-2-LIKE"/>
    <property type="match status" value="1"/>
</dbReference>
<feature type="region of interest" description="Disordered" evidence="10">
    <location>
        <begin position="846"/>
        <end position="867"/>
    </location>
</feature>
<evidence type="ECO:0000256" key="10">
    <source>
        <dbReference type="SAM" id="MobiDB-lite"/>
    </source>
</evidence>
<dbReference type="Proteomes" id="UP001652582">
    <property type="component" value="Chromosome 25"/>
</dbReference>
<feature type="chain" id="PRO_5045703679" evidence="12">
    <location>
        <begin position="18"/>
        <end position="2797"/>
    </location>
</feature>
<evidence type="ECO:0000256" key="5">
    <source>
        <dbReference type="ARBA" id="ARBA00022737"/>
    </source>
</evidence>
<keyword evidence="11" id="KW-0812">Transmembrane</keyword>
<feature type="region of interest" description="Disordered" evidence="10">
    <location>
        <begin position="1585"/>
        <end position="1669"/>
    </location>
</feature>
<dbReference type="InterPro" id="IPR049883">
    <property type="entry name" value="NOTCH1_EGF-like"/>
</dbReference>
<dbReference type="InterPro" id="IPR001881">
    <property type="entry name" value="EGF-like_Ca-bd_dom"/>
</dbReference>
<dbReference type="Pfam" id="PF07645">
    <property type="entry name" value="EGF_CA"/>
    <property type="match status" value="1"/>
</dbReference>
<evidence type="ECO:0000256" key="2">
    <source>
        <dbReference type="ARBA" id="ARBA00022475"/>
    </source>
</evidence>
<name>A0ABM3M1H4_BICAN</name>
<feature type="compositionally biased region" description="Polar residues" evidence="10">
    <location>
        <begin position="1143"/>
        <end position="1156"/>
    </location>
</feature>
<proteinExistence type="predicted"/>
<dbReference type="RefSeq" id="XP_052745293.1">
    <property type="nucleotide sequence ID" value="XM_052889333.1"/>
</dbReference>
<feature type="compositionally biased region" description="Basic and acidic residues" evidence="10">
    <location>
        <begin position="1599"/>
        <end position="1608"/>
    </location>
</feature>
<feature type="region of interest" description="Disordered" evidence="10">
    <location>
        <begin position="603"/>
        <end position="648"/>
    </location>
</feature>
<evidence type="ECO:0000256" key="3">
    <source>
        <dbReference type="ARBA" id="ARBA00022536"/>
    </source>
</evidence>
<comment type="subcellular location">
    <subcellularLocation>
        <location evidence="1">Cell membrane</location>
    </subcellularLocation>
</comment>
<feature type="compositionally biased region" description="Pro residues" evidence="10">
    <location>
        <begin position="1639"/>
        <end position="1652"/>
    </location>
</feature>
<dbReference type="PROSITE" id="PS01187">
    <property type="entry name" value="EGF_CA"/>
    <property type="match status" value="1"/>
</dbReference>
<feature type="region of interest" description="Disordered" evidence="10">
    <location>
        <begin position="2575"/>
        <end position="2598"/>
    </location>
</feature>
<comment type="caution">
    <text evidence="9">Lacks conserved residue(s) required for the propagation of feature annotation.</text>
</comment>
<feature type="domain" description="EGF-like" evidence="13">
    <location>
        <begin position="2443"/>
        <end position="2477"/>
    </location>
</feature>
<dbReference type="SUPFAM" id="SSF82671">
    <property type="entry name" value="SEA domain"/>
    <property type="match status" value="1"/>
</dbReference>
<evidence type="ECO:0000256" key="1">
    <source>
        <dbReference type="ARBA" id="ARBA00004236"/>
    </source>
</evidence>
<feature type="signal peptide" evidence="12">
    <location>
        <begin position="1"/>
        <end position="17"/>
    </location>
</feature>
<dbReference type="InterPro" id="IPR000152">
    <property type="entry name" value="EGF-type_Asp/Asn_hydroxyl_site"/>
</dbReference>
<feature type="region of interest" description="Disordered" evidence="10">
    <location>
        <begin position="1143"/>
        <end position="1163"/>
    </location>
</feature>
<keyword evidence="2" id="KW-1003">Cell membrane</keyword>
<keyword evidence="7 9" id="KW-1015">Disulfide bond</keyword>
<keyword evidence="11" id="KW-1133">Transmembrane helix</keyword>
<keyword evidence="14" id="KW-1185">Reference proteome</keyword>
<dbReference type="PROSITE" id="PS00022">
    <property type="entry name" value="EGF_1"/>
    <property type="match status" value="1"/>
</dbReference>
<keyword evidence="3 9" id="KW-0245">EGF-like domain</keyword>
<feature type="transmembrane region" description="Helical" evidence="11">
    <location>
        <begin position="2482"/>
        <end position="2502"/>
    </location>
</feature>
<feature type="compositionally biased region" description="Basic and acidic residues" evidence="10">
    <location>
        <begin position="846"/>
        <end position="855"/>
    </location>
</feature>
<evidence type="ECO:0000256" key="9">
    <source>
        <dbReference type="PROSITE-ProRule" id="PRU00076"/>
    </source>
</evidence>
<accession>A0ABM3M1H4</accession>
<feature type="compositionally biased region" description="Pro residues" evidence="10">
    <location>
        <begin position="1613"/>
        <end position="1625"/>
    </location>
</feature>
<dbReference type="CDD" id="cd00054">
    <property type="entry name" value="EGF_CA"/>
    <property type="match status" value="1"/>
</dbReference>
<feature type="compositionally biased region" description="Pro residues" evidence="10">
    <location>
        <begin position="2587"/>
        <end position="2596"/>
    </location>
</feature>
<feature type="compositionally biased region" description="Basic and acidic residues" evidence="10">
    <location>
        <begin position="683"/>
        <end position="701"/>
    </location>
</feature>
<evidence type="ECO:0000313" key="14">
    <source>
        <dbReference type="Proteomes" id="UP001652582"/>
    </source>
</evidence>
<keyword evidence="5" id="KW-0677">Repeat</keyword>
<evidence type="ECO:0000256" key="6">
    <source>
        <dbReference type="ARBA" id="ARBA00023136"/>
    </source>
</evidence>
<dbReference type="InterPro" id="IPR036364">
    <property type="entry name" value="SEA_dom_sf"/>
</dbReference>
<reference evidence="15" key="1">
    <citation type="submission" date="2025-08" db="UniProtKB">
        <authorList>
            <consortium name="RefSeq"/>
        </authorList>
    </citation>
    <scope>IDENTIFICATION</scope>
</reference>
<evidence type="ECO:0000256" key="11">
    <source>
        <dbReference type="SAM" id="Phobius"/>
    </source>
</evidence>
<dbReference type="SMART" id="SM00181">
    <property type="entry name" value="EGF"/>
    <property type="match status" value="3"/>
</dbReference>
<dbReference type="PANTHER" id="PTHR24037">
    <property type="entry name" value="HEART DEVELOPMENT PROTEIN WITH EGF-LIKE DOMAINS 1"/>
    <property type="match status" value="1"/>
</dbReference>
<keyword evidence="8" id="KW-0325">Glycoprotein</keyword>
<dbReference type="GeneID" id="112058337"/>
<dbReference type="SMART" id="SM00179">
    <property type="entry name" value="EGF_CA"/>
    <property type="match status" value="1"/>
</dbReference>
<feature type="region of interest" description="Disordered" evidence="10">
    <location>
        <begin position="680"/>
        <end position="711"/>
    </location>
</feature>
<dbReference type="PROSITE" id="PS50026">
    <property type="entry name" value="EGF_3"/>
    <property type="match status" value="2"/>
</dbReference>
<dbReference type="PROSITE" id="PS00010">
    <property type="entry name" value="ASX_HYDROXYL"/>
    <property type="match status" value="1"/>
</dbReference>
<dbReference type="SUPFAM" id="SSF57184">
    <property type="entry name" value="Growth factor receptor domain"/>
    <property type="match status" value="1"/>
</dbReference>
<evidence type="ECO:0000313" key="15">
    <source>
        <dbReference type="RefSeq" id="XP_052745293.1"/>
    </source>
</evidence>
<dbReference type="InterPro" id="IPR000742">
    <property type="entry name" value="EGF"/>
</dbReference>
<organism evidence="14 15">
    <name type="scientific">Bicyclus anynana</name>
    <name type="common">Squinting bush brown butterfly</name>
    <dbReference type="NCBI Taxonomy" id="110368"/>
    <lineage>
        <taxon>Eukaryota</taxon>
        <taxon>Metazoa</taxon>
        <taxon>Ecdysozoa</taxon>
        <taxon>Arthropoda</taxon>
        <taxon>Hexapoda</taxon>
        <taxon>Insecta</taxon>
        <taxon>Pterygota</taxon>
        <taxon>Neoptera</taxon>
        <taxon>Endopterygota</taxon>
        <taxon>Lepidoptera</taxon>
        <taxon>Glossata</taxon>
        <taxon>Ditrysia</taxon>
        <taxon>Papilionoidea</taxon>
        <taxon>Nymphalidae</taxon>
        <taxon>Satyrinae</taxon>
        <taxon>Satyrini</taxon>
        <taxon>Mycalesina</taxon>
        <taxon>Bicyclus</taxon>
    </lineage>
</organism>
<keyword evidence="4 12" id="KW-0732">Signal</keyword>
<dbReference type="InterPro" id="IPR009030">
    <property type="entry name" value="Growth_fac_rcpt_cys_sf"/>
</dbReference>
<protein>
    <submittedName>
        <fullName evidence="15">Uncharacterized protein LOC112058337 isoform X1</fullName>
    </submittedName>
</protein>
<dbReference type="InterPro" id="IPR018097">
    <property type="entry name" value="EGF_Ca-bd_CS"/>
</dbReference>
<evidence type="ECO:0000256" key="8">
    <source>
        <dbReference type="ARBA" id="ARBA00023180"/>
    </source>
</evidence>
<sequence length="2797" mass="312568">MARYCVLSLLYVTICFTTFTCQELNENESIDVSRIKREGVPENRAFNTNAIVYDNSPWRPGREIDVEQRSAEDERKIKNLATRIMSNGVEVLVKDKSAEGKQEQRKRKFMHLSPLKPTNNGISSTPPFKSLLSSAVATVVNRQELSAFFPLHHLMQHNYIIKTCMTTYTYLTTVVQNKRSAVSTFETIVSVVTTESLTNLYATDVLADIKPTKTKYMEVKTIKPSASNMYINNIPKLDKRIDNEEHNFDLIQPSEISQAPCTTSCTCSHTKTETLKTKYSNVKQSLSPTTEKYHTKNTKYSGTKLDVRPTHKEILNNTQYRPYEYETGTQAVLSDKIVEKYTQVTDYLDDKDTNLVEASDLLTNEQAPPLKTNKVLANKTSENVKPERPTKVNKNKFVMAELIKLGSLGIKGLSQLAPVIEKMTGGFMKRQEPNKTTTTTTTTTVKPLAKITSYNANKRIDDDVESKHGNFPIYIPVDDMETSETNVFTNATLQQNFAWAAEHMNLKSHFVRPKIVHESPLVNGGIPISPGEIITANSDVIVGKPAVGGPLTLAASGIKLHNPVHPPPIDNFVANNEQYVTKEKPPIRQNVIVTNVDDSFDLRPPELPKLKSKPNKNSLRPQEIYYSPSDSRIPSSRLPTLSHTHNDPNKFTNLKKNNGLVLNHGRPAFLDFIPSFVKPADTSPKEHHNNYEPNLEDKENDIPDNNPSSSEIVNTKIITDEKYQIVESPGDNVNQPFLVDIQPSKVANVLIPHGSSTALVFAGSSEPHKTGDYIDDPLPYPEPGYFGSFSIDAPHMTNVHNVVPNNNVFIVKPNNNNNQPTVDKYKSNMPSYQDVVMKNEHKFKLSDNKRPKDLNKLPPPTSNQESHIQVGPKITAYNPEQYNAGFGNNRQPVGNNKHKEEKEVIDKEYENYLAVPPPPPKRHFNHENRYDKNKPFHHHSSLPITQTKPVQDSKVYLNVQHPVSNQLPPKVTSEIYFASQLPNSQPTPTYTFKLPQSPVVHANTYSSLPKVNNQQHVKGTSNFISNSYTSSNTVDTSLINSNLKENTYTVTLNTATNVAGDGKTGHVLGSSITVPITTTSDNGQINANIPIGTNFAIRVEDDPAKYESVALHGKRHPSLNYNEHIHIPFNNFDSLTVESSHKSTINSSQSTGNNKSNSKDRYTNNAVYPTITSSINSHANFPVMNEDFNSQNSNPVFNNEGDKHKVPLQQNISTNSHGWYSSILNEENIKNIVVESTTRKHIPLNYDGINDSLPEFGEKIATVGKPPAEFWNKNNKQPINNFGIGKPFSKPKDDQTSNVSAFTIKPNYIPSMYGVRQPTYDIPVRDNSEETTTSKILSKKTTKPVYETAEEIYDGQDDLETIGESDGEVSSESMSVPYVSTSKESKNITKDFSAVTVSYNITSPKIDHNNKNNKIIGFNSGTQTEKPFTPSNKTRFQSNSIKPVYENINIYMKPRPFTVHTAIPLDHQLQQPHWQINQLMENVTNNMSYEDNLELNTGEEINVASTGKPLYTSYTERPAKINKNKSPTKQRDSILLNRTKSVNESNIITSTVHIMDKKPLTVEIDDKSTPSFTILPQTDFNITSSEIVDLSPPPPNMDQKYKPPKSDEIMGMSPPPPRTSAPRYPPRVTQTPRPVLPIRTPPPYRTLPPRTLPPRQSTSRPIRKPTNRDEVSTYRPIYEITNKIKKPNFNFDQPSSVLLPPPRELSSQVISSEYVPKPTLVFNSTTNVIFPTPLSSSWLTSSNIGFSSSFNFAPTSVYFPESVSQYQDKPDLVFLQNSAENGDNSYEYESSSENIDISYENPVTEKKTPILKPTIKTSTKKPPTNVTKISATNVLQFNNDSVLSADSSQEDSSNENVKVITLGNKNRTRKPYPIRNDDKKSSTSKFKLLSKVIPHIKPSRIISRPEVSYPPRLSTIKKIVRPLPSRPLEIFPSSIIESSESIIEEDFIRPTEVLKDMEIPTLVPEITSIIEKTITSTLTISKDLNSIRNPTHHAGNEVKISDDIIPTKTEFKTTVITLTKTLSEPPQTVSSIGYFNLTQTLTVTHTETSLMTHSEGAVTETLILTNTHTSTIVDVVTEIYTQVHPTTIVETVTKHIPIPQVEPTPVVTSATNTKIALDDVTMSSEESDNFIIRDNDVTENIQKIDEEKDNDTFFVVMNKSQNGGKAPPVSTDIETGDYDVTRNEQVNNNGVSQVLFGEILLAGTPYLETINVGRPTVTGYGKECQPDCKASRNERCQRIDGIMKCVCRPGFARMFPDRPCKPTYTYSARLALGSQGNERLTFQKNLLDNSSKEYHTLAVATHEGINRMIMQSDLRDVYHGVHITGFHPVDMRTPKGEIYEGVINDFYVQLSDNAHESRLKEVIEKYLRNNNYSLGGTEVHAADQLMDRLNVSDFDECISTQFHDCSEHARCFNLRGTYTCSCLEGFADLSVNTLYPGRICSSDAVGCAGCNYHGTCFERESTMICECFKWYAGRTCQVNLKAVLITVTAIGAVVILVVTIWATKRCCCQRGPATQTFMIGCMQGMPNLHQGNLPSKQRADRRALIAERAEAIETCSAQNTSLPYIPSKQSRSRSTCSKKCVMSDPPSHAPPPPPAPALMIPRARLHPAHSDSRDNLARKKSAEICSEAKLISYLESGASNVTEEMRRKHSVESSYSVNKERPNKQGALVSAGFKVSTTVRPDENSIKEDRDDASSVNKTDLEAEMSRFDTLRKYNSQEDMSEWTDAERRIGELTLSEARSVGGTLPASTGRAASSTRLTHQEAHTMAERDLGSTFLLPHVHLYKPDLTSDVSEFDSL</sequence>
<feature type="domain" description="EGF-like" evidence="13">
    <location>
        <begin position="2393"/>
        <end position="2432"/>
    </location>
</feature>
<feature type="disulfide bond" evidence="9">
    <location>
        <begin position="2467"/>
        <end position="2476"/>
    </location>
</feature>